<feature type="compositionally biased region" description="Low complexity" evidence="5">
    <location>
        <begin position="383"/>
        <end position="392"/>
    </location>
</feature>
<dbReference type="PROSITE" id="PS50261">
    <property type="entry name" value="G_PROTEIN_RECEP_F2_4"/>
    <property type="match status" value="1"/>
</dbReference>
<dbReference type="PROSITE" id="PS50262">
    <property type="entry name" value="G_PROTEIN_RECEP_F1_2"/>
    <property type="match status" value="1"/>
</dbReference>
<feature type="compositionally biased region" description="Polar residues" evidence="5">
    <location>
        <begin position="359"/>
        <end position="375"/>
    </location>
</feature>
<proteinExistence type="predicted"/>
<feature type="transmembrane region" description="Helical" evidence="6">
    <location>
        <begin position="185"/>
        <end position="205"/>
    </location>
</feature>
<dbReference type="PANTHER" id="PTHR23112:SF0">
    <property type="entry name" value="TRANSMEMBRANE PROTEIN 116"/>
    <property type="match status" value="1"/>
</dbReference>
<evidence type="ECO:0000313" key="9">
    <source>
        <dbReference type="EMBL" id="KAK3348821.1"/>
    </source>
</evidence>
<dbReference type="Proteomes" id="UP001275084">
    <property type="component" value="Unassembled WGS sequence"/>
</dbReference>
<evidence type="ECO:0000256" key="3">
    <source>
        <dbReference type="ARBA" id="ARBA00022989"/>
    </source>
</evidence>
<dbReference type="AlphaFoldDB" id="A0AAJ0MBR4"/>
<dbReference type="GO" id="GO:0004930">
    <property type="term" value="F:G protein-coupled receptor activity"/>
    <property type="evidence" value="ECO:0007669"/>
    <property type="project" value="TreeGrafter"/>
</dbReference>
<name>A0AAJ0MBR4_9PEZI</name>
<feature type="transmembrane region" description="Helical" evidence="6">
    <location>
        <begin position="62"/>
        <end position="82"/>
    </location>
</feature>
<comment type="caution">
    <text evidence="9">The sequence shown here is derived from an EMBL/GenBank/DDBJ whole genome shotgun (WGS) entry which is preliminary data.</text>
</comment>
<feature type="region of interest" description="Disordered" evidence="5">
    <location>
        <begin position="345"/>
        <end position="401"/>
    </location>
</feature>
<dbReference type="GO" id="GO:0007189">
    <property type="term" value="P:adenylate cyclase-activating G protein-coupled receptor signaling pathway"/>
    <property type="evidence" value="ECO:0007669"/>
    <property type="project" value="TreeGrafter"/>
</dbReference>
<organism evidence="9 10">
    <name type="scientific">Lasiosphaeria hispida</name>
    <dbReference type="NCBI Taxonomy" id="260671"/>
    <lineage>
        <taxon>Eukaryota</taxon>
        <taxon>Fungi</taxon>
        <taxon>Dikarya</taxon>
        <taxon>Ascomycota</taxon>
        <taxon>Pezizomycotina</taxon>
        <taxon>Sordariomycetes</taxon>
        <taxon>Sordariomycetidae</taxon>
        <taxon>Sordariales</taxon>
        <taxon>Lasiosphaeriaceae</taxon>
        <taxon>Lasiosphaeria</taxon>
    </lineage>
</organism>
<comment type="subcellular location">
    <subcellularLocation>
        <location evidence="1">Membrane</location>
        <topology evidence="1">Multi-pass membrane protein</topology>
    </subcellularLocation>
</comment>
<feature type="domain" description="G-protein coupled receptors family 1 profile" evidence="8">
    <location>
        <begin position="39"/>
        <end position="308"/>
    </location>
</feature>
<feature type="region of interest" description="Disordered" evidence="5">
    <location>
        <begin position="219"/>
        <end position="239"/>
    </location>
</feature>
<keyword evidence="3 6" id="KW-1133">Transmembrane helix</keyword>
<feature type="transmembrane region" description="Helical" evidence="6">
    <location>
        <begin position="28"/>
        <end position="50"/>
    </location>
</feature>
<dbReference type="Pfam" id="PF11970">
    <property type="entry name" value="GPR_Gpa2_C"/>
    <property type="match status" value="1"/>
</dbReference>
<evidence type="ECO:0000256" key="4">
    <source>
        <dbReference type="ARBA" id="ARBA00023136"/>
    </source>
</evidence>
<dbReference type="SUPFAM" id="SSF81321">
    <property type="entry name" value="Family A G protein-coupled receptor-like"/>
    <property type="match status" value="1"/>
</dbReference>
<keyword evidence="2 6" id="KW-0812">Transmembrane</keyword>
<dbReference type="InterPro" id="IPR022596">
    <property type="entry name" value="GPR1/2/3_C"/>
</dbReference>
<dbReference type="InterPro" id="IPR022343">
    <property type="entry name" value="GCR1-cAMP_receptor"/>
</dbReference>
<dbReference type="Gene3D" id="1.20.1070.10">
    <property type="entry name" value="Rhodopsin 7-helix transmembrane proteins"/>
    <property type="match status" value="1"/>
</dbReference>
<dbReference type="CDD" id="cd00637">
    <property type="entry name" value="7tm_classA_rhodopsin-like"/>
    <property type="match status" value="1"/>
</dbReference>
<evidence type="ECO:0000256" key="1">
    <source>
        <dbReference type="ARBA" id="ARBA00004141"/>
    </source>
</evidence>
<dbReference type="GO" id="GO:0005886">
    <property type="term" value="C:plasma membrane"/>
    <property type="evidence" value="ECO:0007669"/>
    <property type="project" value="TreeGrafter"/>
</dbReference>
<evidence type="ECO:0000256" key="2">
    <source>
        <dbReference type="ARBA" id="ARBA00022692"/>
    </source>
</evidence>
<feature type="transmembrane region" description="Helical" evidence="6">
    <location>
        <begin position="145"/>
        <end position="165"/>
    </location>
</feature>
<reference evidence="9" key="2">
    <citation type="submission" date="2023-06" db="EMBL/GenBank/DDBJ databases">
        <authorList>
            <consortium name="Lawrence Berkeley National Laboratory"/>
            <person name="Haridas S."/>
            <person name="Hensen N."/>
            <person name="Bonometti L."/>
            <person name="Westerberg I."/>
            <person name="Brannstrom I.O."/>
            <person name="Guillou S."/>
            <person name="Cros-Aarteil S."/>
            <person name="Calhoun S."/>
            <person name="Kuo A."/>
            <person name="Mondo S."/>
            <person name="Pangilinan J."/>
            <person name="Riley R."/>
            <person name="Labutti K."/>
            <person name="Andreopoulos B."/>
            <person name="Lipzen A."/>
            <person name="Chen C."/>
            <person name="Yanf M."/>
            <person name="Daum C."/>
            <person name="Ng V."/>
            <person name="Clum A."/>
            <person name="Steindorff A."/>
            <person name="Ohm R."/>
            <person name="Martin F."/>
            <person name="Silar P."/>
            <person name="Natvig D."/>
            <person name="Lalanne C."/>
            <person name="Gautier V."/>
            <person name="Ament-Velasquez S.L."/>
            <person name="Kruys A."/>
            <person name="Hutchinson M.I."/>
            <person name="Powell A.J."/>
            <person name="Barry K."/>
            <person name="Miller A.N."/>
            <person name="Grigoriev I.V."/>
            <person name="Debuchy R."/>
            <person name="Gladieux P."/>
            <person name="Thoren M.H."/>
            <person name="Johannesson H."/>
        </authorList>
    </citation>
    <scope>NUCLEOTIDE SEQUENCE</scope>
    <source>
        <strain evidence="9">CBS 955.72</strain>
    </source>
</reference>
<feature type="transmembrane region" description="Helical" evidence="6">
    <location>
        <begin position="253"/>
        <end position="271"/>
    </location>
</feature>
<dbReference type="PRINTS" id="PR02001">
    <property type="entry name" value="GCR1CAMPR"/>
</dbReference>
<dbReference type="Pfam" id="PF11710">
    <property type="entry name" value="Git3"/>
    <property type="match status" value="1"/>
</dbReference>
<evidence type="ECO:0008006" key="11">
    <source>
        <dbReference type="Google" id="ProtNLM"/>
    </source>
</evidence>
<dbReference type="InterPro" id="IPR017452">
    <property type="entry name" value="GPCR_Rhodpsn_7TM"/>
</dbReference>
<evidence type="ECO:0000256" key="5">
    <source>
        <dbReference type="SAM" id="MobiDB-lite"/>
    </source>
</evidence>
<keyword evidence="4 6" id="KW-0472">Membrane</keyword>
<dbReference type="PANTHER" id="PTHR23112">
    <property type="entry name" value="G PROTEIN-COUPLED RECEPTOR 157-RELATED"/>
    <property type="match status" value="1"/>
</dbReference>
<dbReference type="GO" id="GO:0007166">
    <property type="term" value="P:cell surface receptor signaling pathway"/>
    <property type="evidence" value="ECO:0007669"/>
    <property type="project" value="InterPro"/>
</dbReference>
<feature type="domain" description="G-protein coupled receptors family 2 profile 2" evidence="7">
    <location>
        <begin position="25"/>
        <end position="312"/>
    </location>
</feature>
<reference evidence="9" key="1">
    <citation type="journal article" date="2023" name="Mol. Phylogenet. Evol.">
        <title>Genome-scale phylogeny and comparative genomics of the fungal order Sordariales.</title>
        <authorList>
            <person name="Hensen N."/>
            <person name="Bonometti L."/>
            <person name="Westerberg I."/>
            <person name="Brannstrom I.O."/>
            <person name="Guillou S."/>
            <person name="Cros-Aarteil S."/>
            <person name="Calhoun S."/>
            <person name="Haridas S."/>
            <person name="Kuo A."/>
            <person name="Mondo S."/>
            <person name="Pangilinan J."/>
            <person name="Riley R."/>
            <person name="LaButti K."/>
            <person name="Andreopoulos B."/>
            <person name="Lipzen A."/>
            <person name="Chen C."/>
            <person name="Yan M."/>
            <person name="Daum C."/>
            <person name="Ng V."/>
            <person name="Clum A."/>
            <person name="Steindorff A."/>
            <person name="Ohm R.A."/>
            <person name="Martin F."/>
            <person name="Silar P."/>
            <person name="Natvig D.O."/>
            <person name="Lalanne C."/>
            <person name="Gautier V."/>
            <person name="Ament-Velasquez S.L."/>
            <person name="Kruys A."/>
            <person name="Hutchinson M.I."/>
            <person name="Powell A.J."/>
            <person name="Barry K."/>
            <person name="Miller A.N."/>
            <person name="Grigoriev I.V."/>
            <person name="Debuchy R."/>
            <person name="Gladieux P."/>
            <person name="Hiltunen Thoren M."/>
            <person name="Johannesson H."/>
        </authorList>
    </citation>
    <scope>NUCLEOTIDE SEQUENCE</scope>
    <source>
        <strain evidence="9">CBS 955.72</strain>
    </source>
</reference>
<evidence type="ECO:0000259" key="8">
    <source>
        <dbReference type="PROSITE" id="PS50262"/>
    </source>
</evidence>
<dbReference type="InterPro" id="IPR023041">
    <property type="entry name" value="Glucose_rcpt_Git3-like_N"/>
</dbReference>
<evidence type="ECO:0000259" key="7">
    <source>
        <dbReference type="PROSITE" id="PS50261"/>
    </source>
</evidence>
<gene>
    <name evidence="9" type="ORF">B0T25DRAFT_230094</name>
</gene>
<sequence>MFGSFDIAPRAALAAPTEPSVIYPQSTVIIVVSILSAIGGAWMVASFFIFSNLRSFRHQLILGLAISDCVMALNFLSSSSMNVGGRWIGAPEQAKFCTFNGFMAQVFVIQTDYWVFIIAIYTYFVLNDQKRCSSWIQAHPLLPWILPWVLSTVWASVGLGVTGYGDIGAWCWFTSDEVRLLVNFVPRWTIIVIMFLMYARLYFILFRAHRRLVSLEASESGGASGAGSRQLDSSGLGGTTVVSARHTRKLKKLARLMLLYPLAYAVVWSLPTGIRIYQTVSGQPAPWQLQTVDKACIVLQGLVDAVIYGATESSLSSWRNTFFPRRFPSVNGVVPALGYGDLGGKGSKRWSSERGGEQQLVSRPPTSGENPAATNRSDDSLQSSTVAATATDSSDRIEMGDLNGAGAAMGIRKTVEIEISRSSGGDSGGTPQKPLKVYFSENSQASFLNL</sequence>
<evidence type="ECO:0000256" key="6">
    <source>
        <dbReference type="SAM" id="Phobius"/>
    </source>
</evidence>
<accession>A0AAJ0MBR4</accession>
<dbReference type="EMBL" id="JAUIQD010000005">
    <property type="protein sequence ID" value="KAK3348821.1"/>
    <property type="molecule type" value="Genomic_DNA"/>
</dbReference>
<feature type="transmembrane region" description="Helical" evidence="6">
    <location>
        <begin position="102"/>
        <end position="124"/>
    </location>
</feature>
<keyword evidence="10" id="KW-1185">Reference proteome</keyword>
<dbReference type="InterPro" id="IPR017981">
    <property type="entry name" value="GPCR_2-like_7TM"/>
</dbReference>
<evidence type="ECO:0000313" key="10">
    <source>
        <dbReference type="Proteomes" id="UP001275084"/>
    </source>
</evidence>
<protein>
    <recommendedName>
        <fullName evidence="11">G-protein coupled receptors family 2 profile 2 domain-containing protein</fullName>
    </recommendedName>
</protein>